<reference evidence="2" key="2">
    <citation type="journal article" date="2015" name="Data Brief">
        <title>Shoot transcriptome of the giant reed, Arundo donax.</title>
        <authorList>
            <person name="Barrero R.A."/>
            <person name="Guerrero F.D."/>
            <person name="Moolhuijzen P."/>
            <person name="Goolsby J.A."/>
            <person name="Tidwell J."/>
            <person name="Bellgard S.E."/>
            <person name="Bellgard M.I."/>
        </authorList>
    </citation>
    <scope>NUCLEOTIDE SEQUENCE</scope>
    <source>
        <tissue evidence="2">Shoot tissue taken approximately 20 cm above the soil surface</tissue>
    </source>
</reference>
<accession>A0A0A9C0K5</accession>
<feature type="region of interest" description="Disordered" evidence="1">
    <location>
        <begin position="219"/>
        <end position="244"/>
    </location>
</feature>
<evidence type="ECO:0000313" key="2">
    <source>
        <dbReference type="EMBL" id="JAD65042.1"/>
    </source>
</evidence>
<dbReference type="PANTHER" id="PTHR36140:SF3">
    <property type="entry name" value="F-BOX DOMAIN-CONTAINING PROTEIN"/>
    <property type="match status" value="1"/>
</dbReference>
<organism evidence="2">
    <name type="scientific">Arundo donax</name>
    <name type="common">Giant reed</name>
    <name type="synonym">Donax arundinaceus</name>
    <dbReference type="NCBI Taxonomy" id="35708"/>
    <lineage>
        <taxon>Eukaryota</taxon>
        <taxon>Viridiplantae</taxon>
        <taxon>Streptophyta</taxon>
        <taxon>Embryophyta</taxon>
        <taxon>Tracheophyta</taxon>
        <taxon>Spermatophyta</taxon>
        <taxon>Magnoliopsida</taxon>
        <taxon>Liliopsida</taxon>
        <taxon>Poales</taxon>
        <taxon>Poaceae</taxon>
        <taxon>PACMAD clade</taxon>
        <taxon>Arundinoideae</taxon>
        <taxon>Arundineae</taxon>
        <taxon>Arundo</taxon>
    </lineage>
</organism>
<sequence>MTGDVHLLPPLSGKDGLGHYACTVLTADDLDDKNTDPLRSSYYRLLMLYTRRSFTAFQSYWSDDGSWSKEAKVIHARLGKKRMGLTQMGVVARGGKLVYWLAKNVVFVLCLDTMESMVASMPCSGKGWGFDMANTLLGLSPEGKLYAVQFDRLSLKTAKRRVSVCISTCSSRRWFDTKKSVPVDQFLPADVAQVKLRWFCERSGVVFFTAVSGSPGDRRSEMYADGGEGGKSCRGRQQSMGEPSWVRDGSGIIPGISC</sequence>
<proteinExistence type="predicted"/>
<reference evidence="2" key="1">
    <citation type="submission" date="2014-09" db="EMBL/GenBank/DDBJ databases">
        <authorList>
            <person name="Magalhaes I.L.F."/>
            <person name="Oliveira U."/>
            <person name="Santos F.R."/>
            <person name="Vidigal T.H.D.A."/>
            <person name="Brescovit A.D."/>
            <person name="Santos A.J."/>
        </authorList>
    </citation>
    <scope>NUCLEOTIDE SEQUENCE</scope>
    <source>
        <tissue evidence="2">Shoot tissue taken approximately 20 cm above the soil surface</tissue>
    </source>
</reference>
<name>A0A0A9C0K5_ARUDO</name>
<dbReference type="PANTHER" id="PTHR36140">
    <property type="entry name" value="F-BOX DOMAIN-CONTAINING PROTEIN-RELATED"/>
    <property type="match status" value="1"/>
</dbReference>
<evidence type="ECO:0008006" key="3">
    <source>
        <dbReference type="Google" id="ProtNLM"/>
    </source>
</evidence>
<protein>
    <recommendedName>
        <fullName evidence="3">F-box associated domain-containing protein</fullName>
    </recommendedName>
</protein>
<evidence type="ECO:0000256" key="1">
    <source>
        <dbReference type="SAM" id="MobiDB-lite"/>
    </source>
</evidence>
<dbReference type="EMBL" id="GBRH01232853">
    <property type="protein sequence ID" value="JAD65042.1"/>
    <property type="molecule type" value="Transcribed_RNA"/>
</dbReference>
<dbReference type="AlphaFoldDB" id="A0A0A9C0K5"/>